<dbReference type="Proteomes" id="UP000799770">
    <property type="component" value="Unassembled WGS sequence"/>
</dbReference>
<name>A0A6A5Z4F1_9PLEO</name>
<sequence>MPSLLDLSAELKLTVVEQLELEEQLESEKNLEREEEDEEGEEEEKAKSVRDWPIMSLSSTCKVFRTLCAPFVFKSLVLVNNEKNGASIQSIADSANADFVRNFRFTSRFKSLLAPDGVEAPSDKDFPASTQKVLENLKAFPKLERLAIKLPGDRDYFEMYPDDQIEEWEEVVDAEERQAWRALTKNVYAAIAQNHDHESLKHLELVEVVGKDVSSWHDESFRKFLGNLDSLKISLMGGENGAGWCMNTNGWYGAFVENMSEFFFKHLTNVTQLSLCASTDGPIGLEGTRHAPVLFPALSMPKLRSLHLKHNFISSQLIEFINGHADVLERVHLDECYSALHCYLAENAIPWSNFFSRIVDAEPSALLSFEVTPVHATIDGREYGDMTDEVFARMEKELAANPERHLFAYSHLDGKYGMLFEDYEGRVEAFDAGVDQAAFDRLMAVVVRNIKRNEKN</sequence>
<dbReference type="EMBL" id="ML977325">
    <property type="protein sequence ID" value="KAF2114369.1"/>
    <property type="molecule type" value="Genomic_DNA"/>
</dbReference>
<dbReference type="Gene3D" id="3.80.10.10">
    <property type="entry name" value="Ribonuclease Inhibitor"/>
    <property type="match status" value="1"/>
</dbReference>
<gene>
    <name evidence="2" type="ORF">BDV96DRAFT_576667</name>
</gene>
<dbReference type="AlphaFoldDB" id="A0A6A5Z4F1"/>
<accession>A0A6A5Z4F1</accession>
<feature type="compositionally biased region" description="Acidic residues" evidence="1">
    <location>
        <begin position="33"/>
        <end position="43"/>
    </location>
</feature>
<dbReference type="OrthoDB" id="5410873at2759"/>
<reference evidence="2" key="1">
    <citation type="journal article" date="2020" name="Stud. Mycol.">
        <title>101 Dothideomycetes genomes: a test case for predicting lifestyles and emergence of pathogens.</title>
        <authorList>
            <person name="Haridas S."/>
            <person name="Albert R."/>
            <person name="Binder M."/>
            <person name="Bloem J."/>
            <person name="Labutti K."/>
            <person name="Salamov A."/>
            <person name="Andreopoulos B."/>
            <person name="Baker S."/>
            <person name="Barry K."/>
            <person name="Bills G."/>
            <person name="Bluhm B."/>
            <person name="Cannon C."/>
            <person name="Castanera R."/>
            <person name="Culley D."/>
            <person name="Daum C."/>
            <person name="Ezra D."/>
            <person name="Gonzalez J."/>
            <person name="Henrissat B."/>
            <person name="Kuo A."/>
            <person name="Liang C."/>
            <person name="Lipzen A."/>
            <person name="Lutzoni F."/>
            <person name="Magnuson J."/>
            <person name="Mondo S."/>
            <person name="Nolan M."/>
            <person name="Ohm R."/>
            <person name="Pangilinan J."/>
            <person name="Park H.-J."/>
            <person name="Ramirez L."/>
            <person name="Alfaro M."/>
            <person name="Sun H."/>
            <person name="Tritt A."/>
            <person name="Yoshinaga Y."/>
            <person name="Zwiers L.-H."/>
            <person name="Turgeon B."/>
            <person name="Goodwin S."/>
            <person name="Spatafora J."/>
            <person name="Crous P."/>
            <person name="Grigoriev I."/>
        </authorList>
    </citation>
    <scope>NUCLEOTIDE SEQUENCE</scope>
    <source>
        <strain evidence="2">CBS 627.86</strain>
    </source>
</reference>
<evidence type="ECO:0000256" key="1">
    <source>
        <dbReference type="SAM" id="MobiDB-lite"/>
    </source>
</evidence>
<keyword evidence="3" id="KW-1185">Reference proteome</keyword>
<proteinExistence type="predicted"/>
<evidence type="ECO:0008006" key="4">
    <source>
        <dbReference type="Google" id="ProtNLM"/>
    </source>
</evidence>
<feature type="region of interest" description="Disordered" evidence="1">
    <location>
        <begin position="24"/>
        <end position="48"/>
    </location>
</feature>
<dbReference type="PANTHER" id="PTHR42057:SF2">
    <property type="entry name" value="F-BOX DOMAIN PROTEIN (AFU_ORTHOLOGUE AFUA_4G00200)-RELATED"/>
    <property type="match status" value="1"/>
</dbReference>
<dbReference type="SUPFAM" id="SSF52047">
    <property type="entry name" value="RNI-like"/>
    <property type="match status" value="1"/>
</dbReference>
<organism evidence="2 3">
    <name type="scientific">Lophiotrema nucula</name>
    <dbReference type="NCBI Taxonomy" id="690887"/>
    <lineage>
        <taxon>Eukaryota</taxon>
        <taxon>Fungi</taxon>
        <taxon>Dikarya</taxon>
        <taxon>Ascomycota</taxon>
        <taxon>Pezizomycotina</taxon>
        <taxon>Dothideomycetes</taxon>
        <taxon>Pleosporomycetidae</taxon>
        <taxon>Pleosporales</taxon>
        <taxon>Lophiotremataceae</taxon>
        <taxon>Lophiotrema</taxon>
    </lineage>
</organism>
<dbReference type="InterPro" id="IPR032675">
    <property type="entry name" value="LRR_dom_sf"/>
</dbReference>
<protein>
    <recommendedName>
        <fullName evidence="4">F-box domain-containing protein</fullName>
    </recommendedName>
</protein>
<evidence type="ECO:0000313" key="3">
    <source>
        <dbReference type="Proteomes" id="UP000799770"/>
    </source>
</evidence>
<evidence type="ECO:0000313" key="2">
    <source>
        <dbReference type="EMBL" id="KAF2114369.1"/>
    </source>
</evidence>
<dbReference type="PANTHER" id="PTHR42057">
    <property type="entry name" value="F-BOX DOMAIN PROTEIN (AFU_ORTHOLOGUE AFUA_4G00200)"/>
    <property type="match status" value="1"/>
</dbReference>